<dbReference type="InterPro" id="IPR005754">
    <property type="entry name" value="Sortase"/>
</dbReference>
<dbReference type="InterPro" id="IPR023365">
    <property type="entry name" value="Sortase_dom-sf"/>
</dbReference>
<name>A0A857N5F7_9BACT</name>
<evidence type="ECO:0008006" key="6">
    <source>
        <dbReference type="Google" id="ProtNLM"/>
    </source>
</evidence>
<reference evidence="5" key="1">
    <citation type="journal article" date="2020" name="Microorganisms">
        <title>Complete Genome of a Member of a New Bacterial Lineage in the Microgenomates Group Reveals an Unusual Nucleotide Composition Disparity Between Two Strands of DNA and Limited Metabolic Potential.</title>
        <authorList>
            <person name="Kadnikov V.V."/>
            <person name="Mardanov A.V."/>
            <person name="Beletsky A.V."/>
            <person name="Karnachuk O.V."/>
            <person name="Ravin N.V."/>
        </authorList>
    </citation>
    <scope>NUCLEOTIDE SEQUENCE [LARGE SCALE GENOMIC DNA]</scope>
</reference>
<keyword evidence="3" id="KW-0472">Membrane</keyword>
<feature type="region of interest" description="Disordered" evidence="2">
    <location>
        <begin position="10"/>
        <end position="41"/>
    </location>
</feature>
<evidence type="ECO:0000313" key="5">
    <source>
        <dbReference type="Proteomes" id="UP000463983"/>
    </source>
</evidence>
<keyword evidence="1" id="KW-0378">Hydrolase</keyword>
<dbReference type="EMBL" id="CP047901">
    <property type="protein sequence ID" value="QHO63276.1"/>
    <property type="molecule type" value="Genomic_DNA"/>
</dbReference>
<dbReference type="KEGG" id="caqa:MICH65_0295"/>
<protein>
    <recommendedName>
        <fullName evidence="6">Sortase</fullName>
    </recommendedName>
</protein>
<dbReference type="Pfam" id="PF04203">
    <property type="entry name" value="Sortase"/>
    <property type="match status" value="1"/>
</dbReference>
<dbReference type="NCBIfam" id="TIGR01076">
    <property type="entry name" value="sortase_fam"/>
    <property type="match status" value="1"/>
</dbReference>
<gene>
    <name evidence="4" type="ORF">MICH65_0295</name>
</gene>
<proteinExistence type="predicted"/>
<dbReference type="GO" id="GO:0016787">
    <property type="term" value="F:hydrolase activity"/>
    <property type="evidence" value="ECO:0007669"/>
    <property type="project" value="UniProtKB-KW"/>
</dbReference>
<dbReference type="Proteomes" id="UP000463983">
    <property type="component" value="Chromosome"/>
</dbReference>
<organism evidence="4 5">
    <name type="scientific">Candidatus Chazhemtobacterium aquaticus</name>
    <dbReference type="NCBI Taxonomy" id="2715735"/>
    <lineage>
        <taxon>Bacteria</taxon>
        <taxon>Candidatus Chazhemtobacteraceae</taxon>
        <taxon>Candidatus Chazhemtobacterium</taxon>
    </lineage>
</organism>
<sequence>MSLYIYQKAQTNSALPPTPQHSITPPPPTPPPPKPAQPPRSLLSLLPLGTSITGLVLILSVAWPIVYYEILGNQTSPPTTSTGLLNPLADSSSLAAFAAAPKIVGSLDYTHASNWFPSSPPTTQVVRPTGPNTYTLSIPKLNIENAQVIIGSDDLSKSLIHYTETALPGQFGSPVIFGHSILPQFYNPKNYMSIFSTLPTLEKDDQIIVEYDGITYTYSVTEKQEVMPEDLWVLEQRYDSKKIKLITCVPPGLKTKRLVVTAELQSL</sequence>
<accession>A0A857N5F7</accession>
<feature type="compositionally biased region" description="Pro residues" evidence="2">
    <location>
        <begin position="16"/>
        <end position="38"/>
    </location>
</feature>
<evidence type="ECO:0000256" key="3">
    <source>
        <dbReference type="SAM" id="Phobius"/>
    </source>
</evidence>
<evidence type="ECO:0000313" key="4">
    <source>
        <dbReference type="EMBL" id="QHO63276.1"/>
    </source>
</evidence>
<dbReference type="SUPFAM" id="SSF63817">
    <property type="entry name" value="Sortase"/>
    <property type="match status" value="1"/>
</dbReference>
<keyword evidence="5" id="KW-1185">Reference proteome</keyword>
<keyword evidence="3" id="KW-1133">Transmembrane helix</keyword>
<keyword evidence="3" id="KW-0812">Transmembrane</keyword>
<evidence type="ECO:0000256" key="2">
    <source>
        <dbReference type="SAM" id="MobiDB-lite"/>
    </source>
</evidence>
<feature type="transmembrane region" description="Helical" evidence="3">
    <location>
        <begin position="42"/>
        <end position="66"/>
    </location>
</feature>
<dbReference type="Gene3D" id="2.40.260.10">
    <property type="entry name" value="Sortase"/>
    <property type="match status" value="1"/>
</dbReference>
<evidence type="ECO:0000256" key="1">
    <source>
        <dbReference type="ARBA" id="ARBA00022801"/>
    </source>
</evidence>
<dbReference type="RefSeq" id="WP_161931662.1">
    <property type="nucleotide sequence ID" value="NZ_CP047901.1"/>
</dbReference>
<dbReference type="AlphaFoldDB" id="A0A857N5F7"/>